<keyword evidence="3" id="KW-0813">Transport</keyword>
<dbReference type="Pfam" id="PF00083">
    <property type="entry name" value="Sugar_tr"/>
    <property type="match status" value="2"/>
</dbReference>
<keyword evidence="8 10" id="KW-0472">Membrane</keyword>
<evidence type="ECO:0000256" key="9">
    <source>
        <dbReference type="SAM" id="MobiDB-lite"/>
    </source>
</evidence>
<feature type="transmembrane region" description="Helical" evidence="10">
    <location>
        <begin position="187"/>
        <end position="210"/>
    </location>
</feature>
<dbReference type="SUPFAM" id="SSF103473">
    <property type="entry name" value="MFS general substrate transporter"/>
    <property type="match status" value="1"/>
</dbReference>
<dbReference type="InterPro" id="IPR045262">
    <property type="entry name" value="STP/PLT_plant"/>
</dbReference>
<feature type="transmembrane region" description="Helical" evidence="10">
    <location>
        <begin position="111"/>
        <end position="136"/>
    </location>
</feature>
<dbReference type="PROSITE" id="PS00216">
    <property type="entry name" value="SUGAR_TRANSPORT_1"/>
    <property type="match status" value="1"/>
</dbReference>
<feature type="transmembrane region" description="Helical" evidence="10">
    <location>
        <begin position="143"/>
        <end position="167"/>
    </location>
</feature>
<name>A0ABQ9LLJ1_HEVBR</name>
<dbReference type="InterPro" id="IPR005828">
    <property type="entry name" value="MFS_sugar_transport-like"/>
</dbReference>
<feature type="region of interest" description="Disordered" evidence="9">
    <location>
        <begin position="1"/>
        <end position="34"/>
    </location>
</feature>
<feature type="domain" description="Major facilitator superfamily (MFS) profile" evidence="11">
    <location>
        <begin position="53"/>
        <end position="476"/>
    </location>
</feature>
<sequence length="500" mass="53903">MQFSSTLESDKDGCYHPLPDSKSSSTSETDLKNERRNKVWHKEAGECGFQKPKVLQGVSAHRKTRINKYAFGGAILASTNSVLLGYDIGVMSGAVLYIKDNLKISSTEVEILVGCLNICSLIGSFASVTFLVGALLMGLAPSFILLMAGRVVAGIGVGYSLMIAPVYTAELSPAMTRGFLSSLPEDINWRLMLGLAALPAIIVALGVLVMPESPHWLVMKGKFSDAKHVLIKTSDSKEEAELRLAEMIKAAKDSTQGAALSNWRGQGAWKELLCRPSRPIRRILIAAIGVNFFMQASGNDAVVYYSPEVFKDAGIQSRQQLVGVTVIMGLTKTSFVLVSALFLDLFGRRPLLLLGSTGMAVSLAALGMGSKYLEQSDSKPVWAIALCIVAVCADVSFFSIGLGPVTWVYSSEIFPMRLRAQGSSLAISVNRLVSGIVAMTFLSTSKLISFGGMFFALAGIMAVGTVFIYLFLPETKGKTLEEIGVLFEDKIPENQTRYVS</sequence>
<keyword evidence="6" id="KW-0769">Symport</keyword>
<evidence type="ECO:0000256" key="5">
    <source>
        <dbReference type="ARBA" id="ARBA00022692"/>
    </source>
</evidence>
<feature type="transmembrane region" description="Helical" evidence="10">
    <location>
        <begin position="422"/>
        <end position="442"/>
    </location>
</feature>
<evidence type="ECO:0000256" key="7">
    <source>
        <dbReference type="ARBA" id="ARBA00022989"/>
    </source>
</evidence>
<dbReference type="Gene3D" id="1.20.1250.20">
    <property type="entry name" value="MFS general substrate transporter like domains"/>
    <property type="match status" value="1"/>
</dbReference>
<dbReference type="PANTHER" id="PTHR23500:SF432">
    <property type="entry name" value="POLYOL TRANSPORTER 5-LIKE"/>
    <property type="match status" value="1"/>
</dbReference>
<gene>
    <name evidence="12" type="ORF">P3X46_019408</name>
</gene>
<evidence type="ECO:0000256" key="10">
    <source>
        <dbReference type="SAM" id="Phobius"/>
    </source>
</evidence>
<dbReference type="InterPro" id="IPR003663">
    <property type="entry name" value="Sugar/inositol_transpt"/>
</dbReference>
<evidence type="ECO:0000313" key="13">
    <source>
        <dbReference type="Proteomes" id="UP001174677"/>
    </source>
</evidence>
<dbReference type="InterPro" id="IPR005829">
    <property type="entry name" value="Sugar_transporter_CS"/>
</dbReference>
<dbReference type="PROSITE" id="PS00217">
    <property type="entry name" value="SUGAR_TRANSPORT_2"/>
    <property type="match status" value="1"/>
</dbReference>
<proteinExistence type="inferred from homology"/>
<keyword evidence="4" id="KW-0762">Sugar transport</keyword>
<reference evidence="12" key="1">
    <citation type="journal article" date="2023" name="Plant Biotechnol. J.">
        <title>Chromosome-level wild Hevea brasiliensis genome provides new tools for genomic-assisted breeding and valuable loci to elevate rubber yield.</title>
        <authorList>
            <person name="Cheng H."/>
            <person name="Song X."/>
            <person name="Hu Y."/>
            <person name="Wu T."/>
            <person name="Yang Q."/>
            <person name="An Z."/>
            <person name="Feng S."/>
            <person name="Deng Z."/>
            <person name="Wu W."/>
            <person name="Zeng X."/>
            <person name="Tu M."/>
            <person name="Wang X."/>
            <person name="Huang H."/>
        </authorList>
    </citation>
    <scope>NUCLEOTIDE SEQUENCE</scope>
    <source>
        <strain evidence="12">MT/VB/25A 57/8</strain>
    </source>
</reference>
<dbReference type="EMBL" id="JARPOI010000011">
    <property type="protein sequence ID" value="KAJ9167815.1"/>
    <property type="molecule type" value="Genomic_DNA"/>
</dbReference>
<evidence type="ECO:0000256" key="6">
    <source>
        <dbReference type="ARBA" id="ARBA00022847"/>
    </source>
</evidence>
<evidence type="ECO:0000256" key="4">
    <source>
        <dbReference type="ARBA" id="ARBA00022597"/>
    </source>
</evidence>
<feature type="transmembrane region" description="Helical" evidence="10">
    <location>
        <begin position="381"/>
        <end position="410"/>
    </location>
</feature>
<comment type="caution">
    <text evidence="12">The sequence shown here is derived from an EMBL/GenBank/DDBJ whole genome shotgun (WGS) entry which is preliminary data.</text>
</comment>
<dbReference type="PANTHER" id="PTHR23500">
    <property type="entry name" value="SOLUTE CARRIER FAMILY 2, FACILITATED GLUCOSE TRANSPORTER"/>
    <property type="match status" value="1"/>
</dbReference>
<dbReference type="InterPro" id="IPR020846">
    <property type="entry name" value="MFS_dom"/>
</dbReference>
<dbReference type="InterPro" id="IPR036259">
    <property type="entry name" value="MFS_trans_sf"/>
</dbReference>
<evidence type="ECO:0000256" key="2">
    <source>
        <dbReference type="ARBA" id="ARBA00010992"/>
    </source>
</evidence>
<feature type="transmembrane region" description="Helical" evidence="10">
    <location>
        <begin position="350"/>
        <end position="369"/>
    </location>
</feature>
<evidence type="ECO:0000259" key="11">
    <source>
        <dbReference type="PROSITE" id="PS50850"/>
    </source>
</evidence>
<feature type="transmembrane region" description="Helical" evidence="10">
    <location>
        <begin position="448"/>
        <end position="472"/>
    </location>
</feature>
<dbReference type="PROSITE" id="PS50850">
    <property type="entry name" value="MFS"/>
    <property type="match status" value="1"/>
</dbReference>
<accession>A0ABQ9LLJ1</accession>
<evidence type="ECO:0000313" key="12">
    <source>
        <dbReference type="EMBL" id="KAJ9167815.1"/>
    </source>
</evidence>
<feature type="transmembrane region" description="Helical" evidence="10">
    <location>
        <begin position="321"/>
        <end position="343"/>
    </location>
</feature>
<comment type="similarity">
    <text evidence="2">Belongs to the major facilitator superfamily. Sugar transporter (TC 2.A.1.1) family.</text>
</comment>
<dbReference type="Proteomes" id="UP001174677">
    <property type="component" value="Chromosome 11"/>
</dbReference>
<organism evidence="12 13">
    <name type="scientific">Hevea brasiliensis</name>
    <name type="common">Para rubber tree</name>
    <name type="synonym">Siphonia brasiliensis</name>
    <dbReference type="NCBI Taxonomy" id="3981"/>
    <lineage>
        <taxon>Eukaryota</taxon>
        <taxon>Viridiplantae</taxon>
        <taxon>Streptophyta</taxon>
        <taxon>Embryophyta</taxon>
        <taxon>Tracheophyta</taxon>
        <taxon>Spermatophyta</taxon>
        <taxon>Magnoliopsida</taxon>
        <taxon>eudicotyledons</taxon>
        <taxon>Gunneridae</taxon>
        <taxon>Pentapetalae</taxon>
        <taxon>rosids</taxon>
        <taxon>fabids</taxon>
        <taxon>Malpighiales</taxon>
        <taxon>Euphorbiaceae</taxon>
        <taxon>Crotonoideae</taxon>
        <taxon>Micrandreae</taxon>
        <taxon>Hevea</taxon>
    </lineage>
</organism>
<evidence type="ECO:0000256" key="3">
    <source>
        <dbReference type="ARBA" id="ARBA00022448"/>
    </source>
</evidence>
<keyword evidence="13" id="KW-1185">Reference proteome</keyword>
<dbReference type="PRINTS" id="PR00171">
    <property type="entry name" value="SUGRTRNSPORT"/>
</dbReference>
<evidence type="ECO:0000256" key="8">
    <source>
        <dbReference type="ARBA" id="ARBA00023136"/>
    </source>
</evidence>
<keyword evidence="5 10" id="KW-0812">Transmembrane</keyword>
<protein>
    <recommendedName>
        <fullName evidence="11">Major facilitator superfamily (MFS) profile domain-containing protein</fullName>
    </recommendedName>
</protein>
<feature type="transmembrane region" description="Helical" evidence="10">
    <location>
        <begin position="283"/>
        <end position="306"/>
    </location>
</feature>
<feature type="transmembrane region" description="Helical" evidence="10">
    <location>
        <begin position="69"/>
        <end position="91"/>
    </location>
</feature>
<comment type="subcellular location">
    <subcellularLocation>
        <location evidence="1">Membrane</location>
        <topology evidence="1">Multi-pass membrane protein</topology>
    </subcellularLocation>
</comment>
<keyword evidence="7 10" id="KW-1133">Transmembrane helix</keyword>
<evidence type="ECO:0000256" key="1">
    <source>
        <dbReference type="ARBA" id="ARBA00004141"/>
    </source>
</evidence>